<evidence type="ECO:0000313" key="1">
    <source>
        <dbReference type="EMBL" id="MDR6289366.1"/>
    </source>
</evidence>
<gene>
    <name evidence="1" type="ORF">E9232_001881</name>
</gene>
<name>A0ABU1JL78_9PROT</name>
<dbReference type="InterPro" id="IPR021233">
    <property type="entry name" value="DUF2783"/>
</dbReference>
<keyword evidence="2" id="KW-1185">Reference proteome</keyword>
<comment type="caution">
    <text evidence="1">The sequence shown here is derived from an EMBL/GenBank/DDBJ whole genome shotgun (WGS) entry which is preliminary data.</text>
</comment>
<sequence length="72" mass="7688">MTGRDFGRDRLAGRGDDVYEALMRAHDGLDAAESARLNARLVLILANLAGDPDGVIEAIGHAARNRETGGER</sequence>
<accession>A0ABU1JL78</accession>
<protein>
    <recommendedName>
        <fullName evidence="3">DUF2783 domain-containing protein</fullName>
    </recommendedName>
</protein>
<dbReference type="Pfam" id="PF10932">
    <property type="entry name" value="DUF2783"/>
    <property type="match status" value="1"/>
</dbReference>
<reference evidence="1 2" key="1">
    <citation type="submission" date="2023-07" db="EMBL/GenBank/DDBJ databases">
        <title>Sorghum-associated microbial communities from plants grown in Nebraska, USA.</title>
        <authorList>
            <person name="Schachtman D."/>
        </authorList>
    </citation>
    <scope>NUCLEOTIDE SEQUENCE [LARGE SCALE GENOMIC DNA]</scope>
    <source>
        <strain evidence="1 2">584</strain>
    </source>
</reference>
<dbReference type="RefSeq" id="WP_309793642.1">
    <property type="nucleotide sequence ID" value="NZ_JAVDPW010000003.1"/>
</dbReference>
<organism evidence="1 2">
    <name type="scientific">Inquilinus ginsengisoli</name>
    <dbReference type="NCBI Taxonomy" id="363840"/>
    <lineage>
        <taxon>Bacteria</taxon>
        <taxon>Pseudomonadati</taxon>
        <taxon>Pseudomonadota</taxon>
        <taxon>Alphaproteobacteria</taxon>
        <taxon>Rhodospirillales</taxon>
        <taxon>Rhodospirillaceae</taxon>
        <taxon>Inquilinus</taxon>
    </lineage>
</organism>
<dbReference type="Proteomes" id="UP001262410">
    <property type="component" value="Unassembled WGS sequence"/>
</dbReference>
<evidence type="ECO:0000313" key="2">
    <source>
        <dbReference type="Proteomes" id="UP001262410"/>
    </source>
</evidence>
<dbReference type="EMBL" id="JAVDPW010000003">
    <property type="protein sequence ID" value="MDR6289366.1"/>
    <property type="molecule type" value="Genomic_DNA"/>
</dbReference>
<proteinExistence type="predicted"/>
<evidence type="ECO:0008006" key="3">
    <source>
        <dbReference type="Google" id="ProtNLM"/>
    </source>
</evidence>